<comment type="caution">
    <text evidence="2">The sequence shown here is derived from an EMBL/GenBank/DDBJ whole genome shotgun (WGS) entry which is preliminary data.</text>
</comment>
<keyword evidence="1" id="KW-0732">Signal</keyword>
<protein>
    <submittedName>
        <fullName evidence="2">Uncharacterized protein</fullName>
    </submittedName>
</protein>
<reference evidence="2 3" key="1">
    <citation type="submission" date="2017-05" db="EMBL/GenBank/DDBJ databases">
        <title>The Genome Sequence of Enterococcus sp. 10A9_DIV0425.</title>
        <authorList>
            <consortium name="The Broad Institute Genomics Platform"/>
            <consortium name="The Broad Institute Genomic Center for Infectious Diseases"/>
            <person name="Earl A."/>
            <person name="Manson A."/>
            <person name="Schwartman J."/>
            <person name="Gilmore M."/>
            <person name="Abouelleil A."/>
            <person name="Cao P."/>
            <person name="Chapman S."/>
            <person name="Cusick C."/>
            <person name="Shea T."/>
            <person name="Young S."/>
            <person name="Neafsey D."/>
            <person name="Nusbaum C."/>
            <person name="Birren B."/>
        </authorList>
    </citation>
    <scope>NUCLEOTIDE SEQUENCE [LARGE SCALE GENOMIC DNA]</scope>
    <source>
        <strain evidence="2 3">10A9_DIV0425</strain>
    </source>
</reference>
<keyword evidence="3" id="KW-1185">Reference proteome</keyword>
<dbReference type="RefSeq" id="WP_086283375.1">
    <property type="nucleotide sequence ID" value="NZ_NGMO01000001.1"/>
</dbReference>
<dbReference type="AlphaFoldDB" id="A0A2C9XPN9"/>
<proteinExistence type="predicted"/>
<dbReference type="STRING" id="1987383.A5844_000347"/>
<evidence type="ECO:0000256" key="1">
    <source>
        <dbReference type="SAM" id="SignalP"/>
    </source>
</evidence>
<dbReference type="Proteomes" id="UP000194933">
    <property type="component" value="Unassembled WGS sequence"/>
</dbReference>
<feature type="signal peptide" evidence="1">
    <location>
        <begin position="1"/>
        <end position="25"/>
    </location>
</feature>
<accession>A0A2C9XPN9</accession>
<gene>
    <name evidence="2" type="ORF">A5844_000347</name>
</gene>
<organism evidence="2 3">
    <name type="scientific">Candidatus Enterococcus wittei</name>
    <dbReference type="NCBI Taxonomy" id="1987383"/>
    <lineage>
        <taxon>Bacteria</taxon>
        <taxon>Bacillati</taxon>
        <taxon>Bacillota</taxon>
        <taxon>Bacilli</taxon>
        <taxon>Lactobacillales</taxon>
        <taxon>Enterococcaceae</taxon>
        <taxon>Enterococcus</taxon>
    </lineage>
</organism>
<evidence type="ECO:0000313" key="2">
    <source>
        <dbReference type="EMBL" id="OTP12131.1"/>
    </source>
</evidence>
<evidence type="ECO:0000313" key="3">
    <source>
        <dbReference type="Proteomes" id="UP000194933"/>
    </source>
</evidence>
<feature type="chain" id="PRO_5012180724" evidence="1">
    <location>
        <begin position="26"/>
        <end position="155"/>
    </location>
</feature>
<sequence length="155" mass="17547">MKKLFLSCLSLLFFFSLLPFSSVYANEQSIDSFPTDNYLQNVTPASSKGVNRPTDNWNVATLGKCSMSGNYGSGAYLYSNYNFLGKKTYNYFFQNQESGTLEVNMRHSVTHTILKSHRIPTDGMIASSLTMTDTGSRFYYEFHGTSDFKFTGYVQ</sequence>
<dbReference type="EMBL" id="NGMO01000001">
    <property type="protein sequence ID" value="OTP12131.1"/>
    <property type="molecule type" value="Genomic_DNA"/>
</dbReference>
<name>A0A2C9XPN9_9ENTE</name>